<dbReference type="InterPro" id="IPR003961">
    <property type="entry name" value="FN3_dom"/>
</dbReference>
<dbReference type="GO" id="GO:0016020">
    <property type="term" value="C:membrane"/>
    <property type="evidence" value="ECO:0007669"/>
    <property type="project" value="UniProtKB-SubCell"/>
</dbReference>
<proteinExistence type="predicted"/>
<protein>
    <recommendedName>
        <fullName evidence="10">Fibronectin type-III domain-containing protein</fullName>
    </recommendedName>
</protein>
<dbReference type="InterPro" id="IPR036116">
    <property type="entry name" value="FN3_sf"/>
</dbReference>
<evidence type="ECO:0000256" key="5">
    <source>
        <dbReference type="ARBA" id="ARBA00023136"/>
    </source>
</evidence>
<keyword evidence="2" id="KW-0812">Transmembrane</keyword>
<evidence type="ECO:0000256" key="6">
    <source>
        <dbReference type="ARBA" id="ARBA00023157"/>
    </source>
</evidence>
<keyword evidence="4" id="KW-1133">Transmembrane helix</keyword>
<sequence length="162" mass="18453">MIIFLQSLMVCVTFFAVKTNPPSDVNIISENTFSRTLLVSWKHPIHETIVKLKYNIRFCTVGSGDWTEVPPNDTESSKESFRLQNLKPDMEHVVQVRCMHYTGYGYWSDWSANTTARTPEDSEKYLRSSIITCLTAPLLTSILALGQRSMLTIITTVTTREV</sequence>
<evidence type="ECO:0000256" key="4">
    <source>
        <dbReference type="ARBA" id="ARBA00022989"/>
    </source>
</evidence>
<evidence type="ECO:0000256" key="8">
    <source>
        <dbReference type="ARBA" id="ARBA00023180"/>
    </source>
</evidence>
<dbReference type="Proteomes" id="UP000314982">
    <property type="component" value="Unassembled WGS sequence"/>
</dbReference>
<dbReference type="CDD" id="cd00063">
    <property type="entry name" value="FN3"/>
    <property type="match status" value="1"/>
</dbReference>
<dbReference type="STRING" id="62062.ENSHHUP00000023240"/>
<evidence type="ECO:0000256" key="1">
    <source>
        <dbReference type="ARBA" id="ARBA00004479"/>
    </source>
</evidence>
<keyword evidence="5" id="KW-0472">Membrane</keyword>
<evidence type="ECO:0000256" key="9">
    <source>
        <dbReference type="SAM" id="SignalP"/>
    </source>
</evidence>
<evidence type="ECO:0000259" key="10">
    <source>
        <dbReference type="PROSITE" id="PS50853"/>
    </source>
</evidence>
<evidence type="ECO:0000313" key="11">
    <source>
        <dbReference type="Ensembl" id="ENSHHUP00000023240.1"/>
    </source>
</evidence>
<dbReference type="GeneTree" id="ENSGT00940000155603"/>
<dbReference type="SUPFAM" id="SSF49265">
    <property type="entry name" value="Fibronectin type III"/>
    <property type="match status" value="1"/>
</dbReference>
<name>A0A4W5LC74_9TELE</name>
<evidence type="ECO:0000256" key="3">
    <source>
        <dbReference type="ARBA" id="ARBA00022729"/>
    </source>
</evidence>
<dbReference type="PANTHER" id="PTHR23037:SF35">
    <property type="entry name" value="FIBRONECTIN TYPE-III DOMAIN-CONTAINING PROTEIN"/>
    <property type="match status" value="1"/>
</dbReference>
<keyword evidence="7" id="KW-0675">Receptor</keyword>
<reference evidence="11" key="2">
    <citation type="submission" date="2025-08" db="UniProtKB">
        <authorList>
            <consortium name="Ensembl"/>
        </authorList>
    </citation>
    <scope>IDENTIFICATION</scope>
</reference>
<keyword evidence="8" id="KW-0325">Glycoprotein</keyword>
<reference evidence="11" key="3">
    <citation type="submission" date="2025-09" db="UniProtKB">
        <authorList>
            <consortium name="Ensembl"/>
        </authorList>
    </citation>
    <scope>IDENTIFICATION</scope>
</reference>
<dbReference type="Pfam" id="PF00041">
    <property type="entry name" value="fn3"/>
    <property type="match status" value="1"/>
</dbReference>
<dbReference type="PROSITE" id="PS50853">
    <property type="entry name" value="FN3"/>
    <property type="match status" value="1"/>
</dbReference>
<evidence type="ECO:0000256" key="2">
    <source>
        <dbReference type="ARBA" id="ARBA00022692"/>
    </source>
</evidence>
<dbReference type="InterPro" id="IPR013783">
    <property type="entry name" value="Ig-like_fold"/>
</dbReference>
<accession>A0A4W5LC74</accession>
<feature type="chain" id="PRO_5021331686" description="Fibronectin type-III domain-containing protein" evidence="9">
    <location>
        <begin position="20"/>
        <end position="162"/>
    </location>
</feature>
<dbReference type="SMART" id="SM00060">
    <property type="entry name" value="FN3"/>
    <property type="match status" value="1"/>
</dbReference>
<comment type="subcellular location">
    <subcellularLocation>
        <location evidence="1">Membrane</location>
        <topology evidence="1">Single-pass type I membrane protein</topology>
    </subcellularLocation>
</comment>
<evidence type="ECO:0000313" key="12">
    <source>
        <dbReference type="Proteomes" id="UP000314982"/>
    </source>
</evidence>
<keyword evidence="6" id="KW-1015">Disulfide bond</keyword>
<reference evidence="12" key="1">
    <citation type="submission" date="2018-06" db="EMBL/GenBank/DDBJ databases">
        <title>Genome assembly of Danube salmon.</title>
        <authorList>
            <person name="Macqueen D.J."/>
            <person name="Gundappa M.K."/>
        </authorList>
    </citation>
    <scope>NUCLEOTIDE SEQUENCE [LARGE SCALE GENOMIC DNA]</scope>
</reference>
<keyword evidence="12" id="KW-1185">Reference proteome</keyword>
<dbReference type="Ensembl" id="ENSHHUT00000024117.1">
    <property type="protein sequence ID" value="ENSHHUP00000023240.1"/>
    <property type="gene ID" value="ENSHHUG00000014565.1"/>
</dbReference>
<organism evidence="11 12">
    <name type="scientific">Hucho hucho</name>
    <name type="common">huchen</name>
    <dbReference type="NCBI Taxonomy" id="62062"/>
    <lineage>
        <taxon>Eukaryota</taxon>
        <taxon>Metazoa</taxon>
        <taxon>Chordata</taxon>
        <taxon>Craniata</taxon>
        <taxon>Vertebrata</taxon>
        <taxon>Euteleostomi</taxon>
        <taxon>Actinopterygii</taxon>
        <taxon>Neopterygii</taxon>
        <taxon>Teleostei</taxon>
        <taxon>Protacanthopterygii</taxon>
        <taxon>Salmoniformes</taxon>
        <taxon>Salmonidae</taxon>
        <taxon>Salmoninae</taxon>
        <taxon>Hucho</taxon>
    </lineage>
</organism>
<feature type="signal peptide" evidence="9">
    <location>
        <begin position="1"/>
        <end position="19"/>
    </location>
</feature>
<dbReference type="PANTHER" id="PTHR23037">
    <property type="entry name" value="CYTOKINE RECEPTOR"/>
    <property type="match status" value="1"/>
</dbReference>
<feature type="domain" description="Fibronectin type-III" evidence="10">
    <location>
        <begin position="21"/>
        <end position="121"/>
    </location>
</feature>
<dbReference type="AlphaFoldDB" id="A0A4W5LC74"/>
<keyword evidence="3 9" id="KW-0732">Signal</keyword>
<evidence type="ECO:0000256" key="7">
    <source>
        <dbReference type="ARBA" id="ARBA00023170"/>
    </source>
</evidence>
<dbReference type="Gene3D" id="2.60.40.10">
    <property type="entry name" value="Immunoglobulins"/>
    <property type="match status" value="1"/>
</dbReference>